<keyword evidence="1" id="KW-0732">Signal</keyword>
<dbReference type="InterPro" id="IPR019734">
    <property type="entry name" value="TPR_rpt"/>
</dbReference>
<evidence type="ECO:0000256" key="1">
    <source>
        <dbReference type="ARBA" id="ARBA00022729"/>
    </source>
</evidence>
<dbReference type="KEGG" id="smam:Mal15_50280"/>
<feature type="domain" description="ASPIC/UnbV" evidence="3">
    <location>
        <begin position="907"/>
        <end position="973"/>
    </location>
</feature>
<reference evidence="4 5" key="1">
    <citation type="submission" date="2019-02" db="EMBL/GenBank/DDBJ databases">
        <title>Planctomycetal bacteria perform biofilm scaping via a novel small molecule.</title>
        <authorList>
            <person name="Jeske O."/>
            <person name="Boedeker C."/>
            <person name="Wiegand S."/>
            <person name="Breitling P."/>
            <person name="Kallscheuer N."/>
            <person name="Jogler M."/>
            <person name="Rohde M."/>
            <person name="Petersen J."/>
            <person name="Medema M.H."/>
            <person name="Surup F."/>
            <person name="Jogler C."/>
        </authorList>
    </citation>
    <scope>NUCLEOTIDE SEQUENCE [LARGE SCALE GENOMIC DNA]</scope>
    <source>
        <strain evidence="4 5">Mal15</strain>
    </source>
</reference>
<dbReference type="Pfam" id="PF07593">
    <property type="entry name" value="UnbV_ASPIC"/>
    <property type="match status" value="1"/>
</dbReference>
<organism evidence="4 5">
    <name type="scientific">Stieleria maiorica</name>
    <dbReference type="NCBI Taxonomy" id="2795974"/>
    <lineage>
        <taxon>Bacteria</taxon>
        <taxon>Pseudomonadati</taxon>
        <taxon>Planctomycetota</taxon>
        <taxon>Planctomycetia</taxon>
        <taxon>Pirellulales</taxon>
        <taxon>Pirellulaceae</taxon>
        <taxon>Stieleria</taxon>
    </lineage>
</organism>
<accession>A0A5B9MI17</accession>
<dbReference type="Proteomes" id="UP000321353">
    <property type="component" value="Chromosome"/>
</dbReference>
<dbReference type="PROSITE" id="PS50005">
    <property type="entry name" value="TPR"/>
    <property type="match status" value="1"/>
</dbReference>
<evidence type="ECO:0000259" key="3">
    <source>
        <dbReference type="Pfam" id="PF07593"/>
    </source>
</evidence>
<dbReference type="InterPro" id="IPR013517">
    <property type="entry name" value="FG-GAP"/>
</dbReference>
<dbReference type="AlphaFoldDB" id="A0A5B9MI17"/>
<evidence type="ECO:0000313" key="4">
    <source>
        <dbReference type="EMBL" id="QEG00952.1"/>
    </source>
</evidence>
<dbReference type="SUPFAM" id="SSF48452">
    <property type="entry name" value="TPR-like"/>
    <property type="match status" value="2"/>
</dbReference>
<dbReference type="InterPro" id="IPR011990">
    <property type="entry name" value="TPR-like_helical_dom_sf"/>
</dbReference>
<dbReference type="InterPro" id="IPR028994">
    <property type="entry name" value="Integrin_alpha_N"/>
</dbReference>
<dbReference type="Gene3D" id="1.25.40.10">
    <property type="entry name" value="Tetratricopeptide repeat domain"/>
    <property type="match status" value="2"/>
</dbReference>
<dbReference type="Pfam" id="PF13517">
    <property type="entry name" value="FG-GAP_3"/>
    <property type="match status" value="1"/>
</dbReference>
<evidence type="ECO:0000313" key="5">
    <source>
        <dbReference type="Proteomes" id="UP000321353"/>
    </source>
</evidence>
<dbReference type="SUPFAM" id="SSF69318">
    <property type="entry name" value="Integrin alpha N-terminal domain"/>
    <property type="match status" value="1"/>
</dbReference>
<protein>
    <submittedName>
        <fullName evidence="4">ASPIC and UnbV</fullName>
    </submittedName>
</protein>
<proteinExistence type="predicted"/>
<evidence type="ECO:0000256" key="2">
    <source>
        <dbReference type="PROSITE-ProRule" id="PRU00339"/>
    </source>
</evidence>
<dbReference type="EMBL" id="CP036264">
    <property type="protein sequence ID" value="QEG00952.1"/>
    <property type="molecule type" value="Genomic_DNA"/>
</dbReference>
<dbReference type="PANTHER" id="PTHR16026">
    <property type="entry name" value="CARTILAGE ACIDIC PROTEIN 1"/>
    <property type="match status" value="1"/>
</dbReference>
<keyword evidence="2" id="KW-0802">TPR repeat</keyword>
<sequence length="994" mass="108833">MLSTALLYATLLGGCGTPDEDDAGRTQPATAEAQDARTLMEAAMRAGDWQRADRYATQAMIADPDNPDLVTLVAKVNAYCDRKRDAANLLVEAAQLGEFRPASRVTLAVQALIEVGEIYSAIELLERSLAVHPQEHSQRRMLVGFLAEVQRTDRIGPHLKVLIKNRAFDLSLLLATTERSSRRLSENTASRLLQRNPADRRVRLSDAFLYLYRHDALQANKVLEDILRHHPEFAPAHAMYGQGLVMAERWNDLPRWIEAAPTQSPEFAGYWLTIGDLAMKNGNTASAVRAYWEATRRDPSSSLAWDQLRLAIHRLGAGESEFRDAVSQEQLAIVSGHADAVLNLRESYNEFTGGGMVSQSQAADVAAALLQVGRIWEAEAWSAIATTLSEDPSDRLADLRESIVSRLAPDLEWISGDIASARLDLSFLPKPTLEEVPDVELRSDVVPAIAIDDHLRLSERSDRWGLTSVGQGNNPTNARLAALIRSTGVGGGAIDYDLDGFPDLMIMNAGGTMLQNDSMPNELMRNLGNRMVHVGPFAGVADRGFGQGVAIGDFNEDGFRDLFFANLGKNRLLRNNGDGSFTDCTDRLHDRSAAAWSTSAVMVDINGDSITDLLVTNYCKTVENLDKACPNEEGVLGPCHPLKFPAEHDQFLMGTAKGEFEDVTDTWVDPSAPGRGLGIVAGALDGQQLGIFVANDMSRNQFYQRESGGPMKLVESASARGVAVDAVTRAQASMGVASSDFDMDGDLDFYVSGFAREYNVYYEQISPGMWKDQTGRLGLTEPTLSVVGFGTQAVDLDSDGIDEILVTNGHIGEFSGPDVPPYEQPLQLFRRDGTGRFALVQDDPWGEYFRTPHVGRALWTTDVNRDGRNDVVITHTHEQVRLLMNESDDRNNRVAFQLVATDSSRDAVGAVIRFRSNGRPRTLWSLAGDGYFCSNEKTLIAGIGAANEVTDLSVTWQDGSVDRIGTLTANGQYLITQGMGEAFPMFRYDDTGSR</sequence>
<name>A0A5B9MI17_9BACT</name>
<dbReference type="InterPro" id="IPR027039">
    <property type="entry name" value="Crtac1"/>
</dbReference>
<dbReference type="PANTHER" id="PTHR16026:SF0">
    <property type="entry name" value="CARTILAGE ACIDIC PROTEIN 1"/>
    <property type="match status" value="1"/>
</dbReference>
<dbReference type="Gene3D" id="2.130.10.130">
    <property type="entry name" value="Integrin alpha, N-terminal"/>
    <property type="match status" value="2"/>
</dbReference>
<gene>
    <name evidence="4" type="ORF">Mal15_50280</name>
</gene>
<keyword evidence="5" id="KW-1185">Reference proteome</keyword>
<dbReference type="InterPro" id="IPR011519">
    <property type="entry name" value="UnbV_ASPIC"/>
</dbReference>
<feature type="repeat" description="TPR" evidence="2">
    <location>
        <begin position="268"/>
        <end position="301"/>
    </location>
</feature>